<dbReference type="InterPro" id="IPR045502">
    <property type="entry name" value="DUF6489"/>
</dbReference>
<reference evidence="1" key="1">
    <citation type="submission" date="2022-08" db="EMBL/GenBank/DDBJ databases">
        <authorList>
            <person name="Vandamme P."/>
            <person name="Hettiarachchi A."/>
            <person name="Peeters C."/>
            <person name="Cnockaert M."/>
            <person name="Carlier A."/>
        </authorList>
    </citation>
    <scope>NUCLEOTIDE SEQUENCE</scope>
    <source>
        <strain evidence="1">LMG 31809</strain>
    </source>
</reference>
<dbReference type="Pfam" id="PF20099">
    <property type="entry name" value="DUF6489"/>
    <property type="match status" value="1"/>
</dbReference>
<organism evidence="1 2">
    <name type="scientific">Govanella unica</name>
    <dbReference type="NCBI Taxonomy" id="2975056"/>
    <lineage>
        <taxon>Bacteria</taxon>
        <taxon>Pseudomonadati</taxon>
        <taxon>Pseudomonadota</taxon>
        <taxon>Alphaproteobacteria</taxon>
        <taxon>Emcibacterales</taxon>
        <taxon>Govanellaceae</taxon>
        <taxon>Govanella</taxon>
    </lineage>
</organism>
<evidence type="ECO:0000313" key="1">
    <source>
        <dbReference type="EMBL" id="MDA5192386.1"/>
    </source>
</evidence>
<dbReference type="Proteomes" id="UP001141619">
    <property type="component" value="Unassembled WGS sequence"/>
</dbReference>
<accession>A0A9X3TV84</accession>
<protein>
    <submittedName>
        <fullName evidence="1">DUF6489 family protein</fullName>
    </submittedName>
</protein>
<reference evidence="1" key="2">
    <citation type="journal article" date="2023" name="Syst. Appl. Microbiol.">
        <title>Govania unica gen. nov., sp. nov., a rare biosphere bacterium that represents a novel family in the class Alphaproteobacteria.</title>
        <authorList>
            <person name="Vandamme P."/>
            <person name="Peeters C."/>
            <person name="Hettiarachchi A."/>
            <person name="Cnockaert M."/>
            <person name="Carlier A."/>
        </authorList>
    </citation>
    <scope>NUCLEOTIDE SEQUENCE</scope>
    <source>
        <strain evidence="1">LMG 31809</strain>
    </source>
</reference>
<name>A0A9X3TV84_9PROT</name>
<dbReference type="AlphaFoldDB" id="A0A9X3TV84"/>
<comment type="caution">
    <text evidence="1">The sequence shown here is derived from an EMBL/GenBank/DDBJ whole genome shotgun (WGS) entry which is preliminary data.</text>
</comment>
<sequence>MKITMTVDCTPEEARAFFGFPNLEKIQAAVLEDMQKRVSAGIPAAEMQELFKLWMPASSKGWQDLQSMFWPGKTDKPDKA</sequence>
<gene>
    <name evidence="1" type="ORF">NYP16_00235</name>
</gene>
<keyword evidence="2" id="KW-1185">Reference proteome</keyword>
<dbReference type="RefSeq" id="WP_274942095.1">
    <property type="nucleotide sequence ID" value="NZ_JANWOI010000001.1"/>
</dbReference>
<evidence type="ECO:0000313" key="2">
    <source>
        <dbReference type="Proteomes" id="UP001141619"/>
    </source>
</evidence>
<dbReference type="EMBL" id="JANWOI010000001">
    <property type="protein sequence ID" value="MDA5192386.1"/>
    <property type="molecule type" value="Genomic_DNA"/>
</dbReference>
<proteinExistence type="predicted"/>